<name>A0A3N4HCY1_ASCIM</name>
<proteinExistence type="predicted"/>
<sequence>MAVLFLILPDARAYFRLGPPPAEHINADIFIPSDPEHAFGRAARSGSIPSEFDSYFDWLDLERCRLLRQLDVKTDMWSVSTLPDEYWTNFWDPKCRAFLDFLDSNCRDQKLYLEFLGFNCTLENPRRWDAMPEEYRQWRRTQFTEPRECVIADTYRNLTDSELFDKFGYLAPDAEREDPGKCEAIIWVDESDPRNVPKPSKYYYREWQRFFY</sequence>
<evidence type="ECO:0000313" key="1">
    <source>
        <dbReference type="EMBL" id="RPA71527.1"/>
    </source>
</evidence>
<dbReference type="AlphaFoldDB" id="A0A3N4HCY1"/>
<dbReference type="Proteomes" id="UP000275078">
    <property type="component" value="Unassembled WGS sequence"/>
</dbReference>
<organism evidence="1 2">
    <name type="scientific">Ascobolus immersus RN42</name>
    <dbReference type="NCBI Taxonomy" id="1160509"/>
    <lineage>
        <taxon>Eukaryota</taxon>
        <taxon>Fungi</taxon>
        <taxon>Dikarya</taxon>
        <taxon>Ascomycota</taxon>
        <taxon>Pezizomycotina</taxon>
        <taxon>Pezizomycetes</taxon>
        <taxon>Pezizales</taxon>
        <taxon>Ascobolaceae</taxon>
        <taxon>Ascobolus</taxon>
    </lineage>
</organism>
<protein>
    <submittedName>
        <fullName evidence="1">Uncharacterized protein</fullName>
    </submittedName>
</protein>
<gene>
    <name evidence="1" type="ORF">BJ508DRAFT_335945</name>
</gene>
<reference evidence="1 2" key="1">
    <citation type="journal article" date="2018" name="Nat. Ecol. Evol.">
        <title>Pezizomycetes genomes reveal the molecular basis of ectomycorrhizal truffle lifestyle.</title>
        <authorList>
            <person name="Murat C."/>
            <person name="Payen T."/>
            <person name="Noel B."/>
            <person name="Kuo A."/>
            <person name="Morin E."/>
            <person name="Chen J."/>
            <person name="Kohler A."/>
            <person name="Krizsan K."/>
            <person name="Balestrini R."/>
            <person name="Da Silva C."/>
            <person name="Montanini B."/>
            <person name="Hainaut M."/>
            <person name="Levati E."/>
            <person name="Barry K.W."/>
            <person name="Belfiori B."/>
            <person name="Cichocki N."/>
            <person name="Clum A."/>
            <person name="Dockter R.B."/>
            <person name="Fauchery L."/>
            <person name="Guy J."/>
            <person name="Iotti M."/>
            <person name="Le Tacon F."/>
            <person name="Lindquist E.A."/>
            <person name="Lipzen A."/>
            <person name="Malagnac F."/>
            <person name="Mello A."/>
            <person name="Molinier V."/>
            <person name="Miyauchi S."/>
            <person name="Poulain J."/>
            <person name="Riccioni C."/>
            <person name="Rubini A."/>
            <person name="Sitrit Y."/>
            <person name="Splivallo R."/>
            <person name="Traeger S."/>
            <person name="Wang M."/>
            <person name="Zifcakova L."/>
            <person name="Wipf D."/>
            <person name="Zambonelli A."/>
            <person name="Paolocci F."/>
            <person name="Nowrousian M."/>
            <person name="Ottonello S."/>
            <person name="Baldrian P."/>
            <person name="Spatafora J.W."/>
            <person name="Henrissat B."/>
            <person name="Nagy L.G."/>
            <person name="Aury J.M."/>
            <person name="Wincker P."/>
            <person name="Grigoriev I.V."/>
            <person name="Bonfante P."/>
            <person name="Martin F.M."/>
        </authorList>
    </citation>
    <scope>NUCLEOTIDE SEQUENCE [LARGE SCALE GENOMIC DNA]</scope>
    <source>
        <strain evidence="1 2">RN42</strain>
    </source>
</reference>
<accession>A0A3N4HCY1</accession>
<keyword evidence="2" id="KW-1185">Reference proteome</keyword>
<dbReference type="EMBL" id="ML119921">
    <property type="protein sequence ID" value="RPA71527.1"/>
    <property type="molecule type" value="Genomic_DNA"/>
</dbReference>
<evidence type="ECO:0000313" key="2">
    <source>
        <dbReference type="Proteomes" id="UP000275078"/>
    </source>
</evidence>